<dbReference type="Proteomes" id="UP000322634">
    <property type="component" value="Unassembled WGS sequence"/>
</dbReference>
<protein>
    <submittedName>
        <fullName evidence="1">Uncharacterized protein</fullName>
    </submittedName>
</protein>
<dbReference type="OrthoDB" id="3512717at2"/>
<dbReference type="RefSeq" id="WP_148352031.1">
    <property type="nucleotide sequence ID" value="NZ_JBHSBF010000010.1"/>
</dbReference>
<accession>A0A5D0U4L9</accession>
<dbReference type="AlphaFoldDB" id="A0A5D0U4L9"/>
<evidence type="ECO:0000313" key="1">
    <source>
        <dbReference type="EMBL" id="TYC13338.1"/>
    </source>
</evidence>
<name>A0A5D0U4L9_9ACTN</name>
<organism evidence="1 2">
    <name type="scientific">Actinomadura syzygii</name>
    <dbReference type="NCBI Taxonomy" id="1427538"/>
    <lineage>
        <taxon>Bacteria</taxon>
        <taxon>Bacillati</taxon>
        <taxon>Actinomycetota</taxon>
        <taxon>Actinomycetes</taxon>
        <taxon>Streptosporangiales</taxon>
        <taxon>Thermomonosporaceae</taxon>
        <taxon>Actinomadura</taxon>
    </lineage>
</organism>
<dbReference type="EMBL" id="VSFF01000008">
    <property type="protein sequence ID" value="TYC13338.1"/>
    <property type="molecule type" value="Genomic_DNA"/>
</dbReference>
<keyword evidence="2" id="KW-1185">Reference proteome</keyword>
<proteinExistence type="predicted"/>
<evidence type="ECO:0000313" key="2">
    <source>
        <dbReference type="Proteomes" id="UP000322634"/>
    </source>
</evidence>
<reference evidence="1 2" key="1">
    <citation type="submission" date="2019-08" db="EMBL/GenBank/DDBJ databases">
        <title>Actinomadura sp. nov. CYP1-5 isolated from mountain soil.</title>
        <authorList>
            <person name="Songsumanus A."/>
            <person name="Kuncharoen N."/>
            <person name="Kudo T."/>
            <person name="Yuki M."/>
            <person name="Igarashi Y."/>
            <person name="Tanasupawat S."/>
        </authorList>
    </citation>
    <scope>NUCLEOTIDE SEQUENCE [LARGE SCALE GENOMIC DNA]</scope>
    <source>
        <strain evidence="1 2">GKU157</strain>
    </source>
</reference>
<sequence length="254" mass="29177">MSDEIRDKLKPKAVELRRQGWTYREIAGSLDIAISTCSLWLRDVPAPPRPGQHQERVAAMWKSRWEPFHLAREAERQETKLAACREAGELSERETLLIGALVYWCEGAKDKIYRRAEKVSFINSDPALIMFFLRFLEVAGVSRERLRARLHIHESADVEAATEWWSQLTGVPASEFQKPTIKRHNAKTNRKNLVDEYRGCLQLTVRKGADLYRRIEGWAYGAMLGEELGRARLIDRSDEMLGEAIGKRREASGN</sequence>
<comment type="caution">
    <text evidence="1">The sequence shown here is derived from an EMBL/GenBank/DDBJ whole genome shotgun (WGS) entry which is preliminary data.</text>
</comment>
<gene>
    <name evidence="1" type="ORF">FXF65_22915</name>
</gene>